<reference evidence="1 2" key="1">
    <citation type="submission" date="2020-04" db="EMBL/GenBank/DDBJ databases">
        <title>Complete genome of a Psychrophilic, Marine, Gas Vacuolate Bacterium Polaromonas vacuolata KCTC 22033T.</title>
        <authorList>
            <person name="Hwang K."/>
            <person name="Kim K.M."/>
        </authorList>
    </citation>
    <scope>NUCLEOTIDE SEQUENCE [LARGE SCALE GENOMIC DNA]</scope>
    <source>
        <strain evidence="1 2">KCTC 22033</strain>
    </source>
</reference>
<keyword evidence="2" id="KW-1185">Reference proteome</keyword>
<organism evidence="1 2">
    <name type="scientific">Polaromonas vacuolata</name>
    <dbReference type="NCBI Taxonomy" id="37448"/>
    <lineage>
        <taxon>Bacteria</taxon>
        <taxon>Pseudomonadati</taxon>
        <taxon>Pseudomonadota</taxon>
        <taxon>Betaproteobacteria</taxon>
        <taxon>Burkholderiales</taxon>
        <taxon>Comamonadaceae</taxon>
        <taxon>Polaromonas</taxon>
    </lineage>
</organism>
<name>A0A6H2HEP6_9BURK</name>
<gene>
    <name evidence="1" type="ORF">HC248_03391</name>
</gene>
<sequence length="383" mass="41939">MSIFSSSAGRSFRWPWQRKAGGQHLVLSWFEGTLAYLRLESDASGAKVLLDCGVESQGMDQLQDFVKRLQDLNLRGLAVQIMLRPGQYQMLEIDRPAVASSELRQAVRYQLQDILQSLVPRVGQDTSQDITLDVMPVGLVGGDATLGPSRIFVVAASNPLLRDLLVLADAMQWTVSLIDIQETAQRNLQLVLADRNEHREQGEHAQASLLFIAGQAAVLTISAGQALLYTRSIELPKGFLADHWHVDGQSNASFVEPKSAYATESTSAQDYRGQQHAMTQASAGLFDPQAPEGRELVLQLQRSLDLWERSRAGRRLSSLQVFAGSYSQLCATWLIGRLGRSVRPLNATGLLSGFEPGVGPQANELALCLPLLGVLLRQSSPLL</sequence>
<protein>
    <submittedName>
        <fullName evidence="1">Uncharacterized protein</fullName>
    </submittedName>
</protein>
<accession>A0A6H2HEP6</accession>
<dbReference type="RefSeq" id="WP_168923468.1">
    <property type="nucleotide sequence ID" value="NZ_CP051461.1"/>
</dbReference>
<evidence type="ECO:0000313" key="2">
    <source>
        <dbReference type="Proteomes" id="UP000502041"/>
    </source>
</evidence>
<dbReference type="AlphaFoldDB" id="A0A6H2HEP6"/>
<evidence type="ECO:0000313" key="1">
    <source>
        <dbReference type="EMBL" id="QJC58054.1"/>
    </source>
</evidence>
<dbReference type="KEGG" id="pvac:HC248_03391"/>
<dbReference type="EMBL" id="CP051461">
    <property type="protein sequence ID" value="QJC58054.1"/>
    <property type="molecule type" value="Genomic_DNA"/>
</dbReference>
<dbReference type="Proteomes" id="UP000502041">
    <property type="component" value="Chromosome"/>
</dbReference>
<proteinExistence type="predicted"/>